<keyword evidence="3" id="KW-1185">Reference proteome</keyword>
<feature type="region of interest" description="Disordered" evidence="1">
    <location>
        <begin position="1"/>
        <end position="85"/>
    </location>
</feature>
<gene>
    <name evidence="2" type="ORF">D1222_13015</name>
</gene>
<organism evidence="2 3">
    <name type="scientific">Henriciella algicola</name>
    <dbReference type="NCBI Taxonomy" id="1608422"/>
    <lineage>
        <taxon>Bacteria</taxon>
        <taxon>Pseudomonadati</taxon>
        <taxon>Pseudomonadota</taxon>
        <taxon>Alphaproteobacteria</taxon>
        <taxon>Hyphomonadales</taxon>
        <taxon>Hyphomonadaceae</taxon>
        <taxon>Henriciella</taxon>
    </lineage>
</organism>
<comment type="caution">
    <text evidence="2">The sequence shown here is derived from an EMBL/GenBank/DDBJ whole genome shotgun (WGS) entry which is preliminary data.</text>
</comment>
<dbReference type="Proteomes" id="UP000265845">
    <property type="component" value="Unassembled WGS sequence"/>
</dbReference>
<dbReference type="EMBL" id="QWGA01000008">
    <property type="protein sequence ID" value="RIJ27321.1"/>
    <property type="molecule type" value="Genomic_DNA"/>
</dbReference>
<proteinExistence type="predicted"/>
<accession>A0A399RA42</accession>
<feature type="compositionally biased region" description="Basic and acidic residues" evidence="1">
    <location>
        <begin position="539"/>
        <end position="548"/>
    </location>
</feature>
<name>A0A399RA42_9PROT</name>
<dbReference type="AlphaFoldDB" id="A0A399RA42"/>
<feature type="region of interest" description="Disordered" evidence="1">
    <location>
        <begin position="539"/>
        <end position="565"/>
    </location>
</feature>
<evidence type="ECO:0000313" key="2">
    <source>
        <dbReference type="EMBL" id="RIJ27321.1"/>
    </source>
</evidence>
<reference evidence="2 3" key="1">
    <citation type="submission" date="2018-08" db="EMBL/GenBank/DDBJ databases">
        <title>Henriciella mobilis sp. nov., isolated from seawater.</title>
        <authorList>
            <person name="Cheng H."/>
            <person name="Wu Y.-H."/>
            <person name="Xu X.-W."/>
            <person name="Guo L.-L."/>
        </authorList>
    </citation>
    <scope>NUCLEOTIDE SEQUENCE [LARGE SCALE GENOMIC DNA]</scope>
    <source>
        <strain evidence="2 3">CCUG67844</strain>
    </source>
</reference>
<feature type="compositionally biased region" description="Polar residues" evidence="1">
    <location>
        <begin position="1"/>
        <end position="10"/>
    </location>
</feature>
<evidence type="ECO:0000256" key="1">
    <source>
        <dbReference type="SAM" id="MobiDB-lite"/>
    </source>
</evidence>
<evidence type="ECO:0000313" key="3">
    <source>
        <dbReference type="Proteomes" id="UP000265845"/>
    </source>
</evidence>
<sequence length="585" mass="63558">MLAQAASAQQEPPIVSGQADEIERLPGELDSFVQEAINEGLLRPARPQSAEASTSPVADRPAESPSPQDIRPQVTEAAVEHAPEQPAAAAQIKVEYLCPETSPYDFSEFSDFASYSDLAQWRGFLEGEERTTALGRLMAKAYLSLGMIAEARAEIAGDQGQGGVALRLLTDLLERDGRPNLAFFRDVASCSGADNVWLAVGQLKLNDANGADLLAQHFADFRALPLRLRADAALIIIPALDRLDRPILSERLMTSFTAEEIAQSRELQFVKALQRLSMGSPSAAEDIRGYLRRAQYRNEAAAALRRHGKAISSDLEREIVDYYINELGNLPAEASVSENLDLILHDLNSAVGYDLTLRLADVPAAANPQARQRLAGHFEAMLDEDLHSDTFLVNLKAMDALLKGEELLADREGTEARFARAAAIAANLGLPSMSAKLSERLTHDAALALAQAELAFRLKDEAALARLLADNPGSVAIRKIALIDAINRGDRQAFNRLARGIPEDVDTALMLIEADAAAGHWVVPQRYYTIAARSGDEETQTRALRVSDARPAPETPDEGEIALTDVSSRLERLRESLGPIPTEVR</sequence>
<protein>
    <submittedName>
        <fullName evidence="2">Uncharacterized protein</fullName>
    </submittedName>
</protein>